<dbReference type="RefSeq" id="WP_050531269.1">
    <property type="nucleotide sequence ID" value="NZ_AQQZ01000005.1"/>
</dbReference>
<sequence>MTLRVAIAGLGYFSRFHVAAWAGDARVRIVGVCDTDAGRREAAAVETGAQGFAGAGDMVAATAPDIVDIIAPPPAHAELIRASLGRGRPIVCQKPFCTSIEEAQAVIAEAEAAGARIVVHENFRFQPWYRRMKALLDTGDLGAVYQARFALRPGDGRGPDAYLDRQPAFQAMPRLLIHETGVHFIDTFRWMLGDVTRVFADLRRLNPAIAGEDAGLLLMEHAGGARSQFDGNRLVDHDADNLRLTMGEMEIETEGGVLRLNGRGQITLRAFGSTDALPVGENGVSYPTTFGGGCVAFLIGHVIDHLDHGAPLENEAADYIHVMQVAEAAYASAREGRWIDTGGHG</sequence>
<keyword evidence="4" id="KW-1185">Reference proteome</keyword>
<evidence type="ECO:0000259" key="1">
    <source>
        <dbReference type="Pfam" id="PF01408"/>
    </source>
</evidence>
<feature type="domain" description="GFO/IDH/MocA-like oxidoreductase" evidence="2">
    <location>
        <begin position="129"/>
        <end position="239"/>
    </location>
</feature>
<dbReference type="SUPFAM" id="SSF55347">
    <property type="entry name" value="Glyceraldehyde-3-phosphate dehydrogenase-like, C-terminal domain"/>
    <property type="match status" value="1"/>
</dbReference>
<dbReference type="EMBL" id="AQQZ01000005">
    <property type="protein sequence ID" value="KNG93305.1"/>
    <property type="molecule type" value="Genomic_DNA"/>
</dbReference>
<dbReference type="GO" id="GO:0000166">
    <property type="term" value="F:nucleotide binding"/>
    <property type="evidence" value="ECO:0007669"/>
    <property type="project" value="InterPro"/>
</dbReference>
<evidence type="ECO:0000313" key="4">
    <source>
        <dbReference type="Proteomes" id="UP000036938"/>
    </source>
</evidence>
<dbReference type="OrthoDB" id="9792935at2"/>
<comment type="caution">
    <text evidence="3">The sequence shown here is derived from an EMBL/GenBank/DDBJ whole genome shotgun (WGS) entry which is preliminary data.</text>
</comment>
<dbReference type="Gene3D" id="3.30.360.10">
    <property type="entry name" value="Dihydrodipicolinate Reductase, domain 2"/>
    <property type="match status" value="1"/>
</dbReference>
<dbReference type="InterPro" id="IPR036291">
    <property type="entry name" value="NAD(P)-bd_dom_sf"/>
</dbReference>
<dbReference type="InterPro" id="IPR055170">
    <property type="entry name" value="GFO_IDH_MocA-like_dom"/>
</dbReference>
<dbReference type="InterPro" id="IPR000683">
    <property type="entry name" value="Gfo/Idh/MocA-like_OxRdtase_N"/>
</dbReference>
<reference evidence="3 4" key="1">
    <citation type="journal article" date="2015" name="Int. J. Syst. Evol. Microbiol.">
        <title>Aestuariivita atlantica sp. nov., isolated from deep sea sediment of the Atlantic Ocean.</title>
        <authorList>
            <person name="Li G."/>
            <person name="Lai Q."/>
            <person name="Du Y."/>
            <person name="Liu X."/>
            <person name="Sun F."/>
            <person name="Shao Z."/>
        </authorList>
    </citation>
    <scope>NUCLEOTIDE SEQUENCE [LARGE SCALE GENOMIC DNA]</scope>
    <source>
        <strain evidence="3 4">22II-S11-z3</strain>
    </source>
</reference>
<dbReference type="AlphaFoldDB" id="A0A0L1JNG2"/>
<organism evidence="3 4">
    <name type="scientific">Pseudaestuariivita atlantica</name>
    <dbReference type="NCBI Taxonomy" id="1317121"/>
    <lineage>
        <taxon>Bacteria</taxon>
        <taxon>Pseudomonadati</taxon>
        <taxon>Pseudomonadota</taxon>
        <taxon>Alphaproteobacteria</taxon>
        <taxon>Rhodobacterales</taxon>
        <taxon>Paracoccaceae</taxon>
        <taxon>Pseudaestuariivita</taxon>
    </lineage>
</organism>
<gene>
    <name evidence="3" type="ORF">ATO11_12730</name>
</gene>
<dbReference type="Proteomes" id="UP000036938">
    <property type="component" value="Unassembled WGS sequence"/>
</dbReference>
<dbReference type="Pfam" id="PF01408">
    <property type="entry name" value="GFO_IDH_MocA"/>
    <property type="match status" value="1"/>
</dbReference>
<name>A0A0L1JNG2_9RHOB</name>
<dbReference type="InterPro" id="IPR051317">
    <property type="entry name" value="Gfo/Idh/MocA_oxidoreduct"/>
</dbReference>
<dbReference type="PATRIC" id="fig|1317121.7.peg.3256"/>
<proteinExistence type="predicted"/>
<dbReference type="Gene3D" id="3.40.50.720">
    <property type="entry name" value="NAD(P)-binding Rossmann-like Domain"/>
    <property type="match status" value="1"/>
</dbReference>
<feature type="domain" description="Gfo/Idh/MocA-like oxidoreductase N-terminal" evidence="1">
    <location>
        <begin position="3"/>
        <end position="119"/>
    </location>
</feature>
<dbReference type="SUPFAM" id="SSF51735">
    <property type="entry name" value="NAD(P)-binding Rossmann-fold domains"/>
    <property type="match status" value="1"/>
</dbReference>
<accession>A0A0L1JNG2</accession>
<evidence type="ECO:0000259" key="2">
    <source>
        <dbReference type="Pfam" id="PF22725"/>
    </source>
</evidence>
<dbReference type="STRING" id="1317121.ATO11_12730"/>
<dbReference type="Pfam" id="PF22725">
    <property type="entry name" value="GFO_IDH_MocA_C3"/>
    <property type="match status" value="1"/>
</dbReference>
<protein>
    <submittedName>
        <fullName evidence="3">Dehydrogenase</fullName>
    </submittedName>
</protein>
<dbReference type="PANTHER" id="PTHR43708:SF8">
    <property type="entry name" value="OXIDOREDUCTASE"/>
    <property type="match status" value="1"/>
</dbReference>
<dbReference type="PANTHER" id="PTHR43708">
    <property type="entry name" value="CONSERVED EXPRESSED OXIDOREDUCTASE (EUROFUNG)"/>
    <property type="match status" value="1"/>
</dbReference>
<evidence type="ECO:0000313" key="3">
    <source>
        <dbReference type="EMBL" id="KNG93305.1"/>
    </source>
</evidence>